<comment type="caution">
    <text evidence="7">The sequence shown here is derived from an EMBL/GenBank/DDBJ whole genome shotgun (WGS) entry which is preliminary data.</text>
</comment>
<keyword evidence="3" id="KW-0143">Chaperone</keyword>
<dbReference type="Pfam" id="PF12612">
    <property type="entry name" value="TFCD_C"/>
    <property type="match status" value="1"/>
</dbReference>
<dbReference type="GO" id="GO:0000226">
    <property type="term" value="P:microtubule cytoskeleton organization"/>
    <property type="evidence" value="ECO:0007669"/>
    <property type="project" value="TreeGrafter"/>
</dbReference>
<organism evidence="7 8">
    <name type="scientific">Folsomia candida</name>
    <name type="common">Springtail</name>
    <dbReference type="NCBI Taxonomy" id="158441"/>
    <lineage>
        <taxon>Eukaryota</taxon>
        <taxon>Metazoa</taxon>
        <taxon>Ecdysozoa</taxon>
        <taxon>Arthropoda</taxon>
        <taxon>Hexapoda</taxon>
        <taxon>Collembola</taxon>
        <taxon>Entomobryomorpha</taxon>
        <taxon>Isotomoidea</taxon>
        <taxon>Isotomidae</taxon>
        <taxon>Proisotominae</taxon>
        <taxon>Folsomia</taxon>
    </lineage>
</organism>
<dbReference type="AlphaFoldDB" id="A0A226EFR9"/>
<dbReference type="GO" id="GO:0005096">
    <property type="term" value="F:GTPase activator activity"/>
    <property type="evidence" value="ECO:0007669"/>
    <property type="project" value="InterPro"/>
</dbReference>
<proteinExistence type="inferred from homology"/>
<evidence type="ECO:0000313" key="7">
    <source>
        <dbReference type="EMBL" id="OXA56392.1"/>
    </source>
</evidence>
<evidence type="ECO:0000256" key="4">
    <source>
        <dbReference type="PROSITE-ProRule" id="PRU00103"/>
    </source>
</evidence>
<dbReference type="GO" id="GO:0048487">
    <property type="term" value="F:beta-tubulin binding"/>
    <property type="evidence" value="ECO:0007669"/>
    <property type="project" value="InterPro"/>
</dbReference>
<evidence type="ECO:0000256" key="2">
    <source>
        <dbReference type="ARBA" id="ARBA00015003"/>
    </source>
</evidence>
<dbReference type="InterPro" id="IPR033162">
    <property type="entry name" value="TBCD"/>
</dbReference>
<dbReference type="Gene3D" id="1.25.10.10">
    <property type="entry name" value="Leucine-rich Repeat Variant"/>
    <property type="match status" value="2"/>
</dbReference>
<dbReference type="PANTHER" id="PTHR12658:SF0">
    <property type="entry name" value="TUBULIN-SPECIFIC CHAPERONE D"/>
    <property type="match status" value="1"/>
</dbReference>
<dbReference type="PANTHER" id="PTHR12658">
    <property type="entry name" value="BETA-TUBULIN COFACTOR D"/>
    <property type="match status" value="1"/>
</dbReference>
<sequence length="1192" mass="134053">MSKKGSRQSLAELEGLDLDHELEEFPIGLGCALDMFREKDEVFEILNSLPGIYTSQSTVEVTYETYGKIMDRYQEQPHLIDHHLEAMINVLLSQFRDSNSKPEQVILKHLSLQFLRRLFKVRGPKEVVKRFPHEIADLVPVLNYLENENLDDPCTWESGYVLVMWLSILVINPFHLKLLDGQEEERKDGLTIAQRLMKVCKKCIVLNNNVGTAAPFLISRFLTRPDMQEVYMDNFIEWTCVRLPEPMAFGTRVGAFAALSAIFKHAKRQEILKYGEQVLKAVLFSKYEKCDTVLRKAGTKLIQRIGMMFMKTKMAPWRYQRGSRSLVCNLKGTTNLSETSGSSDLKNLGGNDQANYEELNQYSGAIESVIDKLLEGLKDKDTVVRWSSAKGIGRVTNRLPKEYADEVMEGILQNFSPREGNAAWHGGCLALAELARRGLLLPERIPTVIPVLKRAMVYDEIRGNFSVGSHVRDAACYVMWAFARAFEPHIIEPYVNDIATCLIITMTFDREVNCRRAASAAFQENVGRQGNFPHGIDIITVADYFAVGIRTNAFTKVSVEIGKFQIYTTAMIAHLMDLKFNHFDEVVRELTAEALGNLAIMEPLYVTEKVVPALISFCTDSDTYTSHGALISLGAILVKLKSIDRLKFSNDILTSIGEIVPKIVEKKFANSARGNEFIRVGLNEFIDSCSLSKMPYHNDENFITVCHKLLEEHLSSVENRTRISAGKAFAHFVVEYYHNNPAKHNCLTGILEGMCKELTSNVMPARQGHAHALGRLPVSVLKENFVDVITALLKCSTITPDTVLWAESRRDALVALSSIFIHKKFSRNSSWEDGIPLELLNTEQILNSLLESIEDYTTDKRGDIGCWVRKSSITALKIFSIRLNECGSFKDVDPSNISKIMGLIAKQCVEKIDNVRVHAGQAFATIIHQKDPEMLDIPHRDAILRIFPEDFCRSVNWRSTTSTFPKFVEMLTLEHCTYYLLEGFIISGGSLSDSVMKDANGAITNYLVAAGAMGDAELNRIGQVMLKIFESNLRMDRVTVPLMKFVTQLLQSGTFLPLLTDGSDSFGLALIELTKNELFKSGRVEKLVLGVELLCEMLQGSLAVIRSAMKKLTVYLAHAYPRVRVITSQKIYEALLTYGAEELASQEEVEHVMTLLQESQWEGDANAVRPIRNQICTIFNIPQPISLKPPSA</sequence>
<dbReference type="PROSITE" id="PS50077">
    <property type="entry name" value="HEAT_REPEAT"/>
    <property type="match status" value="1"/>
</dbReference>
<dbReference type="Pfam" id="PF23579">
    <property type="entry name" value="ARM_TBCD"/>
    <property type="match status" value="1"/>
</dbReference>
<dbReference type="InterPro" id="IPR021133">
    <property type="entry name" value="HEAT_type_2"/>
</dbReference>
<dbReference type="InterPro" id="IPR011989">
    <property type="entry name" value="ARM-like"/>
</dbReference>
<evidence type="ECO:0000256" key="1">
    <source>
        <dbReference type="ARBA" id="ARBA00006853"/>
    </source>
</evidence>
<dbReference type="GO" id="GO:0016328">
    <property type="term" value="C:lateral plasma membrane"/>
    <property type="evidence" value="ECO:0007669"/>
    <property type="project" value="TreeGrafter"/>
</dbReference>
<dbReference type="GO" id="GO:0034333">
    <property type="term" value="P:adherens junction assembly"/>
    <property type="evidence" value="ECO:0007669"/>
    <property type="project" value="TreeGrafter"/>
</dbReference>
<dbReference type="Pfam" id="PF25767">
    <property type="entry name" value="ARM_TBCD_2nd"/>
    <property type="match status" value="1"/>
</dbReference>
<dbReference type="STRING" id="158441.A0A226EFR9"/>
<dbReference type="EMBL" id="LNIX01000004">
    <property type="protein sequence ID" value="OXA56392.1"/>
    <property type="molecule type" value="Genomic_DNA"/>
</dbReference>
<feature type="domain" description="Tubulin-folding cofactor D C-terminal" evidence="5">
    <location>
        <begin position="899"/>
        <end position="1086"/>
    </location>
</feature>
<evidence type="ECO:0000259" key="6">
    <source>
        <dbReference type="Pfam" id="PF25767"/>
    </source>
</evidence>
<keyword evidence="8" id="KW-1185">Reference proteome</keyword>
<evidence type="ECO:0000259" key="5">
    <source>
        <dbReference type="Pfam" id="PF12612"/>
    </source>
</evidence>
<dbReference type="InterPro" id="IPR022577">
    <property type="entry name" value="TBCD_C"/>
</dbReference>
<reference evidence="7 8" key="1">
    <citation type="submission" date="2015-12" db="EMBL/GenBank/DDBJ databases">
        <title>The genome of Folsomia candida.</title>
        <authorList>
            <person name="Faddeeva A."/>
            <person name="Derks M.F."/>
            <person name="Anvar Y."/>
            <person name="Smit S."/>
            <person name="Van Straalen N."/>
            <person name="Roelofs D."/>
        </authorList>
    </citation>
    <scope>NUCLEOTIDE SEQUENCE [LARGE SCALE GENOMIC DNA]</scope>
    <source>
        <strain evidence="7 8">VU population</strain>
        <tissue evidence="7">Whole body</tissue>
    </source>
</reference>
<dbReference type="GO" id="GO:0070830">
    <property type="term" value="P:bicellular tight junction assembly"/>
    <property type="evidence" value="ECO:0007669"/>
    <property type="project" value="TreeGrafter"/>
</dbReference>
<dbReference type="OrthoDB" id="10253476at2759"/>
<protein>
    <recommendedName>
        <fullName evidence="2">Tubulin-specific chaperone D</fullName>
    </recommendedName>
</protein>
<dbReference type="InterPro" id="IPR058033">
    <property type="entry name" value="ARM_TBCD_2nd"/>
</dbReference>
<feature type="repeat" description="HEAT" evidence="4">
    <location>
        <begin position="369"/>
        <end position="406"/>
    </location>
</feature>
<dbReference type="GO" id="GO:0007021">
    <property type="term" value="P:tubulin complex assembly"/>
    <property type="evidence" value="ECO:0007669"/>
    <property type="project" value="InterPro"/>
</dbReference>
<dbReference type="InterPro" id="IPR016024">
    <property type="entry name" value="ARM-type_fold"/>
</dbReference>
<evidence type="ECO:0000256" key="3">
    <source>
        <dbReference type="ARBA" id="ARBA00023186"/>
    </source>
</evidence>
<dbReference type="SUPFAM" id="SSF48371">
    <property type="entry name" value="ARM repeat"/>
    <property type="match status" value="2"/>
</dbReference>
<comment type="similarity">
    <text evidence="1">Belongs to the TBCD family.</text>
</comment>
<accession>A0A226EFR9</accession>
<dbReference type="GO" id="GO:0007023">
    <property type="term" value="P:post-chaperonin tubulin folding pathway"/>
    <property type="evidence" value="ECO:0007669"/>
    <property type="project" value="InterPro"/>
</dbReference>
<dbReference type="OMA" id="EPHEAWH"/>
<name>A0A226EFR9_FOLCA</name>
<dbReference type="Proteomes" id="UP000198287">
    <property type="component" value="Unassembled WGS sequence"/>
</dbReference>
<gene>
    <name evidence="7" type="ORF">Fcan01_09665</name>
</gene>
<feature type="domain" description="Tubulin-folding cofactor D ARM repeats" evidence="6">
    <location>
        <begin position="294"/>
        <end position="536"/>
    </location>
</feature>
<evidence type="ECO:0000313" key="8">
    <source>
        <dbReference type="Proteomes" id="UP000198287"/>
    </source>
</evidence>